<dbReference type="Gene3D" id="1.10.260.40">
    <property type="entry name" value="lambda repressor-like DNA-binding domains"/>
    <property type="match status" value="1"/>
</dbReference>
<dbReference type="CDD" id="cd00093">
    <property type="entry name" value="HTH_XRE"/>
    <property type="match status" value="1"/>
</dbReference>
<dbReference type="InterPro" id="IPR010982">
    <property type="entry name" value="Lambda_DNA-bd_dom_sf"/>
</dbReference>
<dbReference type="AlphaFoldDB" id="A0A0D0F283"/>
<organism evidence="3 5">
    <name type="scientific">Flavobacterium hibernum</name>
    <dbReference type="NCBI Taxonomy" id="37752"/>
    <lineage>
        <taxon>Bacteria</taxon>
        <taxon>Pseudomonadati</taxon>
        <taxon>Bacteroidota</taxon>
        <taxon>Flavobacteriia</taxon>
        <taxon>Flavobacteriales</taxon>
        <taxon>Flavobacteriaceae</taxon>
        <taxon>Flavobacterium</taxon>
    </lineage>
</organism>
<dbReference type="GO" id="GO:0003677">
    <property type="term" value="F:DNA binding"/>
    <property type="evidence" value="ECO:0007669"/>
    <property type="project" value="UniProtKB-KW"/>
</dbReference>
<proteinExistence type="predicted"/>
<accession>A0A0D0F283</accession>
<reference evidence="4 6" key="2">
    <citation type="submission" date="2016-11" db="EMBL/GenBank/DDBJ databases">
        <title>Whole genomes of Flavobacteriaceae.</title>
        <authorList>
            <person name="Stine C."/>
            <person name="Li C."/>
            <person name="Tadesse D."/>
        </authorList>
    </citation>
    <scope>NUCLEOTIDE SEQUENCE [LARGE SCALE GENOMIC DNA]</scope>
    <source>
        <strain evidence="4 6">ATCC 51468</strain>
    </source>
</reference>
<evidence type="ECO:0000259" key="2">
    <source>
        <dbReference type="PROSITE" id="PS50943"/>
    </source>
</evidence>
<evidence type="ECO:0000256" key="1">
    <source>
        <dbReference type="ARBA" id="ARBA00023125"/>
    </source>
</evidence>
<evidence type="ECO:0000313" key="3">
    <source>
        <dbReference type="EMBL" id="KIO52192.1"/>
    </source>
</evidence>
<dbReference type="Proteomes" id="UP000198302">
    <property type="component" value="Unassembled WGS sequence"/>
</dbReference>
<dbReference type="PROSITE" id="PS50943">
    <property type="entry name" value="HTH_CROC1"/>
    <property type="match status" value="1"/>
</dbReference>
<dbReference type="STRING" id="37752.IW18_13785"/>
<dbReference type="Pfam" id="PF01381">
    <property type="entry name" value="HTH_3"/>
    <property type="match status" value="1"/>
</dbReference>
<dbReference type="PANTHER" id="PTHR46558:SF11">
    <property type="entry name" value="HTH-TYPE TRANSCRIPTIONAL REGULATOR XRE"/>
    <property type="match status" value="1"/>
</dbReference>
<keyword evidence="1" id="KW-0238">DNA-binding</keyword>
<dbReference type="SUPFAM" id="SSF47413">
    <property type="entry name" value="lambda repressor-like DNA-binding domains"/>
    <property type="match status" value="1"/>
</dbReference>
<evidence type="ECO:0000313" key="4">
    <source>
        <dbReference type="EMBL" id="OXA87038.1"/>
    </source>
</evidence>
<evidence type="ECO:0000313" key="5">
    <source>
        <dbReference type="Proteomes" id="UP000032061"/>
    </source>
</evidence>
<reference evidence="3 5" key="1">
    <citation type="submission" date="2015-01" db="EMBL/GenBank/DDBJ databases">
        <title>Genome of Flavobacterium hibernum DSM 12611.</title>
        <authorList>
            <person name="Stropko S.J."/>
            <person name="Pipes S.E."/>
            <person name="Newman J.D."/>
        </authorList>
    </citation>
    <scope>NUCLEOTIDE SEQUENCE [LARGE SCALE GENOMIC DNA]</scope>
    <source>
        <strain evidence="3 5">DSM 12611</strain>
    </source>
</reference>
<dbReference type="RefSeq" id="WP_041518460.1">
    <property type="nucleotide sequence ID" value="NZ_JPRK01000011.1"/>
</dbReference>
<dbReference type="OrthoDB" id="7859381at2"/>
<evidence type="ECO:0000313" key="6">
    <source>
        <dbReference type="Proteomes" id="UP000198302"/>
    </source>
</evidence>
<feature type="domain" description="HTH cro/C1-type" evidence="2">
    <location>
        <begin position="9"/>
        <end position="63"/>
    </location>
</feature>
<protein>
    <submittedName>
        <fullName evidence="4">Transcriptional regulator</fullName>
    </submittedName>
</protein>
<gene>
    <name evidence="4" type="ORF">B0A73_12035</name>
    <name evidence="3" type="ORF">IW18_13785</name>
</gene>
<dbReference type="Proteomes" id="UP000032061">
    <property type="component" value="Unassembled WGS sequence"/>
</dbReference>
<sequence>MNIIVGNKLKTLRKNKDLSQEEVADFLNISQSAYARMESGESHSWANHILKICAIFDILPEDLLKIDTIGGKENRKEKAFKVNVFQLSDQIIEQYDERIKELKKTIKDLKKEMKVS</sequence>
<dbReference type="PANTHER" id="PTHR46558">
    <property type="entry name" value="TRACRIPTIONAL REGULATORY PROTEIN-RELATED-RELATED"/>
    <property type="match status" value="1"/>
</dbReference>
<keyword evidence="6" id="KW-1185">Reference proteome</keyword>
<name>A0A0D0F283_9FLAO</name>
<dbReference type="SMART" id="SM00530">
    <property type="entry name" value="HTH_XRE"/>
    <property type="match status" value="1"/>
</dbReference>
<dbReference type="EMBL" id="JPRK01000011">
    <property type="protein sequence ID" value="KIO52192.1"/>
    <property type="molecule type" value="Genomic_DNA"/>
</dbReference>
<dbReference type="InterPro" id="IPR001387">
    <property type="entry name" value="Cro/C1-type_HTH"/>
</dbReference>
<dbReference type="EMBL" id="MUGX01000013">
    <property type="protein sequence ID" value="OXA87038.1"/>
    <property type="molecule type" value="Genomic_DNA"/>
</dbReference>
<comment type="caution">
    <text evidence="3">The sequence shown here is derived from an EMBL/GenBank/DDBJ whole genome shotgun (WGS) entry which is preliminary data.</text>
</comment>